<gene>
    <name evidence="1" type="ORF">H8K52_05920</name>
</gene>
<sequence length="610" mass="68941">MKTFAIKHLNGLLIGLGVLTAPVLAIAAQFSTTSSAISAEKSDRQASSLAARLQALDQLLAEQWEYGLRTNPEYASMLGDKRFNDQLRDFSQSAIDTNLKKSREFLKRFQAIDTKGFDVQQKLNKDLMVRQLQEELEGARFKNWQMPVLQNSGLHLDTPELVSMLSFSSVKDYEDYIARLHKLPALFEQTITQMRLGVKNKIMPPQFLLPKIARQCEDIVAMSMETSPFAKPVAQFPADILEADQQRLKAAVLDAIKTKVIPAYQNFANFVRTDYAPYGRKDVGLWALPDGAARYKLQVKTQTTTNKTPEDIHQIGLREVARIEGQMLEVAKKLGFADLKSFNASMEKNPDLHPKSRQEILDLYSKYTDQMYAKIPELFGRLPKAKVKIMAVEEFREKEAAGASYNPGAADGSRPGHVMVNTGDFANRMTLSIETTALHEGVPGHHMQIAIAQELEGLPAYRQQGGNNAYVEGWALYSERLGRELGFFNDPYNFYGHLQDEMLRAIRLVVDTGLHYKKWDRQQVVDFFRNHSGIEEVEIQSETDRYIVWPGQALGYKIGQLKILELRDYASKTLGSRFSLKEFHDEILGAGALPLDVLESRIKTWVAAKK</sequence>
<dbReference type="Proteomes" id="UP000648257">
    <property type="component" value="Unassembled WGS sequence"/>
</dbReference>
<dbReference type="Pfam" id="PF05960">
    <property type="entry name" value="DUF885"/>
    <property type="match status" value="1"/>
</dbReference>
<dbReference type="EMBL" id="JACOFW010000004">
    <property type="protein sequence ID" value="MBC3806881.1"/>
    <property type="molecule type" value="Genomic_DNA"/>
</dbReference>
<proteinExistence type="predicted"/>
<protein>
    <submittedName>
        <fullName evidence="1">DUF885 family protein</fullName>
    </submittedName>
</protein>
<name>A0ABR6X3E9_9BURK</name>
<reference evidence="1 2" key="1">
    <citation type="submission" date="2020-08" db="EMBL/GenBank/DDBJ databases">
        <title>Novel species isolated from subtropical streams in China.</title>
        <authorList>
            <person name="Lu H."/>
        </authorList>
    </citation>
    <scope>NUCLEOTIDE SEQUENCE [LARGE SCALE GENOMIC DNA]</scope>
    <source>
        <strain evidence="1 2">KACC 16656</strain>
    </source>
</reference>
<comment type="caution">
    <text evidence="1">The sequence shown here is derived from an EMBL/GenBank/DDBJ whole genome shotgun (WGS) entry which is preliminary data.</text>
</comment>
<dbReference type="InterPro" id="IPR010281">
    <property type="entry name" value="DUF885"/>
</dbReference>
<evidence type="ECO:0000313" key="1">
    <source>
        <dbReference type="EMBL" id="MBC3806881.1"/>
    </source>
</evidence>
<dbReference type="PANTHER" id="PTHR33361:SF16">
    <property type="entry name" value="DUF885 DOMAIN-CONTAINING PROTEIN"/>
    <property type="match status" value="1"/>
</dbReference>
<evidence type="ECO:0000313" key="2">
    <source>
        <dbReference type="Proteomes" id="UP000648257"/>
    </source>
</evidence>
<dbReference type="PANTHER" id="PTHR33361">
    <property type="entry name" value="GLR0591 PROTEIN"/>
    <property type="match status" value="1"/>
</dbReference>
<dbReference type="RefSeq" id="WP_186921963.1">
    <property type="nucleotide sequence ID" value="NZ_JACOFW010000004.1"/>
</dbReference>
<organism evidence="1 2">
    <name type="scientific">Undibacterium seohonense</name>
    <dbReference type="NCBI Taxonomy" id="1344950"/>
    <lineage>
        <taxon>Bacteria</taxon>
        <taxon>Pseudomonadati</taxon>
        <taxon>Pseudomonadota</taxon>
        <taxon>Betaproteobacteria</taxon>
        <taxon>Burkholderiales</taxon>
        <taxon>Oxalobacteraceae</taxon>
        <taxon>Undibacterium</taxon>
    </lineage>
</organism>
<accession>A0ABR6X3E9</accession>
<keyword evidence="2" id="KW-1185">Reference proteome</keyword>